<evidence type="ECO:0000259" key="2">
    <source>
        <dbReference type="PROSITE" id="PS00745"/>
    </source>
</evidence>
<dbReference type="Gene3D" id="3.30.160.20">
    <property type="match status" value="1"/>
</dbReference>
<dbReference type="PANTHER" id="PTHR43116">
    <property type="entry name" value="PEPTIDE CHAIN RELEASE FACTOR 2"/>
    <property type="match status" value="1"/>
</dbReference>
<reference evidence="3 4" key="1">
    <citation type="journal article" date="2023" name="Commun. Biol.">
        <title>Genome analysis of Parmales, the sister group of diatoms, reveals the evolutionary specialization of diatoms from phago-mixotrophs to photoautotrophs.</title>
        <authorList>
            <person name="Ban H."/>
            <person name="Sato S."/>
            <person name="Yoshikawa S."/>
            <person name="Yamada K."/>
            <person name="Nakamura Y."/>
            <person name="Ichinomiya M."/>
            <person name="Sato N."/>
            <person name="Blanc-Mathieu R."/>
            <person name="Endo H."/>
            <person name="Kuwata A."/>
            <person name="Ogata H."/>
        </authorList>
    </citation>
    <scope>NUCLEOTIDE SEQUENCE [LARGE SCALE GENOMIC DNA]</scope>
</reference>
<dbReference type="Gene3D" id="3.30.70.1660">
    <property type="match status" value="1"/>
</dbReference>
<dbReference type="PANTHER" id="PTHR43116:SF3">
    <property type="entry name" value="CLASS I PEPTIDE CHAIN RELEASE FACTOR"/>
    <property type="match status" value="1"/>
</dbReference>
<dbReference type="InterPro" id="IPR045853">
    <property type="entry name" value="Pep_chain_release_fac_I_sf"/>
</dbReference>
<comment type="similarity">
    <text evidence="1">Belongs to the prokaryotic/mitochondrial release factor family.</text>
</comment>
<organism evidence="3 4">
    <name type="scientific">Tetraparma gracilis</name>
    <dbReference type="NCBI Taxonomy" id="2962635"/>
    <lineage>
        <taxon>Eukaryota</taxon>
        <taxon>Sar</taxon>
        <taxon>Stramenopiles</taxon>
        <taxon>Ochrophyta</taxon>
        <taxon>Bolidophyceae</taxon>
        <taxon>Parmales</taxon>
        <taxon>Triparmaceae</taxon>
        <taxon>Tetraparma</taxon>
    </lineage>
</organism>
<name>A0ABQ6MEJ5_9STRA</name>
<evidence type="ECO:0000256" key="1">
    <source>
        <dbReference type="ARBA" id="ARBA00010835"/>
    </source>
</evidence>
<evidence type="ECO:0000313" key="4">
    <source>
        <dbReference type="Proteomes" id="UP001165060"/>
    </source>
</evidence>
<gene>
    <name evidence="3" type="ORF">TeGR_g5924</name>
</gene>
<dbReference type="PROSITE" id="PS00745">
    <property type="entry name" value="RF_PROK_I"/>
    <property type="match status" value="1"/>
</dbReference>
<proteinExistence type="inferred from homology"/>
<dbReference type="InterPro" id="IPR000352">
    <property type="entry name" value="Pep_chain_release_fac_I"/>
</dbReference>
<accession>A0ABQ6MEJ5</accession>
<sequence>MSFHTAAESPPAELLQAQALLDSRLSVLASITGALSDFQSLLELSLDGAGVSSLLPEASLSLSSSLLLLKPLRVAASFDGRYDAEATVSMSLAAGAGGTEATDWVEMLSRMYTRYFDARGWSYSLLSSSPGDVTGYKSLDYEVTGAAGDYVYGMLKKEKGAHRLVRVSPFNSAGKRMTTFAGVTVSPVIKDLGAKASVPNFERDCTVDTMRSGGKGGQNVNKVETAVRMTHVPSGLVVKVSKERTQQGNRRIASKLLQSRVLALMEDLRLEEVREINGDQVEAAWGRQIRNYVLHPYKQVKDLRSGYETADVGGVLDGKLDDILESVLTAR</sequence>
<keyword evidence="4" id="KW-1185">Reference proteome</keyword>
<dbReference type="InterPro" id="IPR005139">
    <property type="entry name" value="PCRF"/>
</dbReference>
<dbReference type="Proteomes" id="UP001165060">
    <property type="component" value="Unassembled WGS sequence"/>
</dbReference>
<comment type="caution">
    <text evidence="3">The sequence shown here is derived from an EMBL/GenBank/DDBJ whole genome shotgun (WGS) entry which is preliminary data.</text>
</comment>
<protein>
    <recommendedName>
        <fullName evidence="2">Prokaryotic-type class I peptide chain release factors domain-containing protein</fullName>
    </recommendedName>
</protein>
<dbReference type="SMART" id="SM00937">
    <property type="entry name" value="PCRF"/>
    <property type="match status" value="1"/>
</dbReference>
<dbReference type="Pfam" id="PF00472">
    <property type="entry name" value="RF-1"/>
    <property type="match status" value="1"/>
</dbReference>
<feature type="domain" description="Prokaryotic-type class I peptide chain release factors" evidence="2">
    <location>
        <begin position="211"/>
        <end position="227"/>
    </location>
</feature>
<evidence type="ECO:0000313" key="3">
    <source>
        <dbReference type="EMBL" id="GMI24876.1"/>
    </source>
</evidence>
<dbReference type="Pfam" id="PF03462">
    <property type="entry name" value="PCRF"/>
    <property type="match status" value="1"/>
</dbReference>
<dbReference type="EMBL" id="BRYB01001401">
    <property type="protein sequence ID" value="GMI24876.1"/>
    <property type="molecule type" value="Genomic_DNA"/>
</dbReference>
<dbReference type="SUPFAM" id="SSF75620">
    <property type="entry name" value="Release factor"/>
    <property type="match status" value="1"/>
</dbReference>